<evidence type="ECO:0000313" key="4">
    <source>
        <dbReference type="EMBL" id="MFC5855318.1"/>
    </source>
</evidence>
<protein>
    <submittedName>
        <fullName evidence="4">Thioesterase II family protein</fullName>
    </submittedName>
</protein>
<name>A0ABW1E4R2_9ACTN</name>
<comment type="caution">
    <text evidence="4">The sequence shown here is derived from an EMBL/GenBank/DDBJ whole genome shotgun (WGS) entry which is preliminary data.</text>
</comment>
<dbReference type="PANTHER" id="PTHR11487:SF0">
    <property type="entry name" value="S-ACYL FATTY ACID SYNTHASE THIOESTERASE, MEDIUM CHAIN"/>
    <property type="match status" value="1"/>
</dbReference>
<dbReference type="SUPFAM" id="SSF53474">
    <property type="entry name" value="alpha/beta-Hydrolases"/>
    <property type="match status" value="1"/>
</dbReference>
<feature type="domain" description="Thioesterase TesA-like" evidence="3">
    <location>
        <begin position="1"/>
        <end position="222"/>
    </location>
</feature>
<evidence type="ECO:0000313" key="5">
    <source>
        <dbReference type="Proteomes" id="UP001596180"/>
    </source>
</evidence>
<keyword evidence="2" id="KW-0378">Hydrolase</keyword>
<accession>A0ABW1E4R2</accession>
<gene>
    <name evidence="4" type="ORF">ACFPZI_27115</name>
</gene>
<evidence type="ECO:0000256" key="1">
    <source>
        <dbReference type="ARBA" id="ARBA00007169"/>
    </source>
</evidence>
<dbReference type="PANTHER" id="PTHR11487">
    <property type="entry name" value="THIOESTERASE"/>
    <property type="match status" value="1"/>
</dbReference>
<reference evidence="5" key="1">
    <citation type="journal article" date="2019" name="Int. J. Syst. Evol. Microbiol.">
        <title>The Global Catalogue of Microorganisms (GCM) 10K type strain sequencing project: providing services to taxonomists for standard genome sequencing and annotation.</title>
        <authorList>
            <consortium name="The Broad Institute Genomics Platform"/>
            <consortium name="The Broad Institute Genome Sequencing Center for Infectious Disease"/>
            <person name="Wu L."/>
            <person name="Ma J."/>
        </authorList>
    </citation>
    <scope>NUCLEOTIDE SEQUENCE [LARGE SCALE GENOMIC DNA]</scope>
    <source>
        <strain evidence="5">JCM 10411</strain>
    </source>
</reference>
<comment type="similarity">
    <text evidence="1">Belongs to the thioesterase family.</text>
</comment>
<dbReference type="EMBL" id="JBHSOA010000061">
    <property type="protein sequence ID" value="MFC5855318.1"/>
    <property type="molecule type" value="Genomic_DNA"/>
</dbReference>
<dbReference type="Proteomes" id="UP001596180">
    <property type="component" value="Unassembled WGS sequence"/>
</dbReference>
<dbReference type="SMART" id="SM00824">
    <property type="entry name" value="PKS_TE"/>
    <property type="match status" value="1"/>
</dbReference>
<dbReference type="Pfam" id="PF00975">
    <property type="entry name" value="Thioesterase"/>
    <property type="match status" value="1"/>
</dbReference>
<proteinExistence type="inferred from homology"/>
<dbReference type="InterPro" id="IPR029058">
    <property type="entry name" value="AB_hydrolase_fold"/>
</dbReference>
<dbReference type="InterPro" id="IPR012223">
    <property type="entry name" value="TEII"/>
</dbReference>
<dbReference type="InterPro" id="IPR001031">
    <property type="entry name" value="Thioesterase"/>
</dbReference>
<keyword evidence="5" id="KW-1185">Reference proteome</keyword>
<dbReference type="InterPro" id="IPR020802">
    <property type="entry name" value="TesA-like"/>
</dbReference>
<dbReference type="RefSeq" id="WP_381368054.1">
    <property type="nucleotide sequence ID" value="NZ_JBHSOA010000061.1"/>
</dbReference>
<evidence type="ECO:0000256" key="2">
    <source>
        <dbReference type="ARBA" id="ARBA00022801"/>
    </source>
</evidence>
<evidence type="ECO:0000259" key="3">
    <source>
        <dbReference type="SMART" id="SM00824"/>
    </source>
</evidence>
<organism evidence="4 5">
    <name type="scientific">Streptomyces chlorus</name>
    <dbReference type="NCBI Taxonomy" id="887452"/>
    <lineage>
        <taxon>Bacteria</taxon>
        <taxon>Bacillati</taxon>
        <taxon>Actinomycetota</taxon>
        <taxon>Actinomycetes</taxon>
        <taxon>Kitasatosporales</taxon>
        <taxon>Streptomycetaceae</taxon>
        <taxon>Streptomyces</taxon>
    </lineage>
</organism>
<sequence>MCAPHAGGTAHAYRSWPAALPDDVEVLAVQYPGRQDRLAELAAVTMDDLIRPIADALEPFVLEPLALFGHSMGAAVAYEVTLELERRHGQVVDLLTVSGSRAPHHREEEDRYALSDADLVEELRRLDDSFGDLLATPELLDLVLPAIRADFRLVSRYLRTPALPVRAPLLVFGGTDDPDVSPDELSRWRTCAGGAFDTRTFPGGHFYLTEERRVLDALVPWLPGRHPAGRHAS</sequence>
<dbReference type="Gene3D" id="3.40.50.1820">
    <property type="entry name" value="alpha/beta hydrolase"/>
    <property type="match status" value="1"/>
</dbReference>